<dbReference type="RefSeq" id="WP_004869659.1">
    <property type="nucleotide sequence ID" value="NZ_CP005986.1"/>
</dbReference>
<dbReference type="eggNOG" id="COG2922">
    <property type="taxonomic scope" value="Bacteria"/>
</dbReference>
<dbReference type="HAMAP" id="MF_00598">
    <property type="entry name" value="Smg"/>
    <property type="match status" value="1"/>
</dbReference>
<dbReference type="PANTHER" id="PTHR38692:SF1">
    <property type="entry name" value="PROTEIN SMG"/>
    <property type="match status" value="1"/>
</dbReference>
<dbReference type="AlphaFoldDB" id="A0A059ZQU1"/>
<reference evidence="2 3" key="1">
    <citation type="journal article" date="2009" name="J. Bacteriol.">
        <title>Draft genome sequence of the extremely acidophilic bacterium Acidithiobacillus caldus ATCC 51756 reveals metabolic versatility in the genus Acidithiobacillus.</title>
        <authorList>
            <person name="Valdes J."/>
            <person name="Quatrini R."/>
            <person name="Hallberg K."/>
            <person name="Dopson M."/>
            <person name="Valenzuela P.D."/>
            <person name="Holmes D.S."/>
        </authorList>
    </citation>
    <scope>NUCLEOTIDE SEQUENCE [LARGE SCALE GENOMIC DNA]</scope>
    <source>
        <strain evidence="3">ATCC 51756 / DSM 8584 / KU</strain>
    </source>
</reference>
<name>A0A059ZQU1_ACICK</name>
<organism evidence="2 3">
    <name type="scientific">Acidithiobacillus caldus (strain ATCC 51756 / DSM 8584 / KU)</name>
    <dbReference type="NCBI Taxonomy" id="637389"/>
    <lineage>
        <taxon>Bacteria</taxon>
        <taxon>Pseudomonadati</taxon>
        <taxon>Pseudomonadota</taxon>
        <taxon>Acidithiobacillia</taxon>
        <taxon>Acidithiobacillales</taxon>
        <taxon>Acidithiobacillaceae</taxon>
        <taxon>Acidithiobacillus</taxon>
    </lineage>
</organism>
<evidence type="ECO:0000313" key="3">
    <source>
        <dbReference type="Proteomes" id="UP000005522"/>
    </source>
</evidence>
<sequence>MEDVIDIISYLLDHLDDEDDLEVEEQLRAVGYPEEDIQRALDWMDGFDAVAEQHDNARATRAYHPWELRNLSVATRGQLQEWERLGVINGVLRERIIDRLLALELDEADVDTLDWVAFLVLANEPGPDSLWMDNLLDPDGKRILH</sequence>
<protein>
    <recommendedName>
        <fullName evidence="1">Protein Smg homolog</fullName>
    </recommendedName>
</protein>
<comment type="similarity">
    <text evidence="1">Belongs to the Smg family.</text>
</comment>
<dbReference type="KEGG" id="acz:Acaty_c0011"/>
<evidence type="ECO:0000256" key="1">
    <source>
        <dbReference type="HAMAP-Rule" id="MF_00598"/>
    </source>
</evidence>
<dbReference type="EMBL" id="CP005986">
    <property type="protein sequence ID" value="AIA53903.1"/>
    <property type="molecule type" value="Genomic_DNA"/>
</dbReference>
<dbReference type="PANTHER" id="PTHR38692">
    <property type="entry name" value="PROTEIN SMG"/>
    <property type="match status" value="1"/>
</dbReference>
<dbReference type="Pfam" id="PF04361">
    <property type="entry name" value="DUF494"/>
    <property type="match status" value="1"/>
</dbReference>
<proteinExistence type="inferred from homology"/>
<dbReference type="InterPro" id="IPR007456">
    <property type="entry name" value="Smg"/>
</dbReference>
<dbReference type="GeneID" id="92930081"/>
<gene>
    <name evidence="1" type="primary">smg</name>
    <name evidence="2" type="ORF">Acaty_c0011</name>
</gene>
<dbReference type="HOGENOM" id="CLU_133242_0_0_6"/>
<evidence type="ECO:0000313" key="2">
    <source>
        <dbReference type="EMBL" id="AIA53903.1"/>
    </source>
</evidence>
<dbReference type="Proteomes" id="UP000005522">
    <property type="component" value="Chromosome"/>
</dbReference>
<accession>A0A059ZQU1</accession>